<organism evidence="1 2">
    <name type="scientific">Haloarcula salina</name>
    <dbReference type="NCBI Taxonomy" id="1429914"/>
    <lineage>
        <taxon>Archaea</taxon>
        <taxon>Methanobacteriati</taxon>
        <taxon>Methanobacteriota</taxon>
        <taxon>Stenosarchaea group</taxon>
        <taxon>Halobacteria</taxon>
        <taxon>Halobacteriales</taxon>
        <taxon>Haloarculaceae</taxon>
        <taxon>Haloarcula</taxon>
    </lineage>
</organism>
<sequence>MTSGARTVGDLLDAVERRPNLAVDADLTLAVDGRDIDVRAYDDLVAVELPSLGAAVALWRGRPFDQTDAAVALAAAGLTVELRVRGAPVARLGAKAVPGDLTRRLGFGPVELYPEGALLALVSARRG</sequence>
<proteinExistence type="predicted"/>
<keyword evidence="2" id="KW-1185">Reference proteome</keyword>
<evidence type="ECO:0000313" key="1">
    <source>
        <dbReference type="EMBL" id="MBV0900655.1"/>
    </source>
</evidence>
<dbReference type="Proteomes" id="UP001166304">
    <property type="component" value="Unassembled WGS sequence"/>
</dbReference>
<dbReference type="RefSeq" id="WP_162412056.1">
    <property type="nucleotide sequence ID" value="NZ_JAHQXE010000001.1"/>
</dbReference>
<evidence type="ECO:0000313" key="2">
    <source>
        <dbReference type="Proteomes" id="UP001166304"/>
    </source>
</evidence>
<reference evidence="1" key="1">
    <citation type="submission" date="2021-06" db="EMBL/GenBank/DDBJ databases">
        <title>New haloarchaea isolates fom saline soil.</title>
        <authorList>
            <person name="Duran-Viseras A."/>
            <person name="Sanchez-Porro C.S."/>
            <person name="Ventosa A."/>
        </authorList>
    </citation>
    <scope>NUCLEOTIDE SEQUENCE</scope>
    <source>
        <strain evidence="1">JCM 18369</strain>
    </source>
</reference>
<accession>A0AA41KB66</accession>
<comment type="caution">
    <text evidence="1">The sequence shown here is derived from an EMBL/GenBank/DDBJ whole genome shotgun (WGS) entry which is preliminary data.</text>
</comment>
<gene>
    <name evidence="1" type="ORF">KTS37_02535</name>
</gene>
<protein>
    <submittedName>
        <fullName evidence="1">Uncharacterized protein</fullName>
    </submittedName>
</protein>
<dbReference type="AlphaFoldDB" id="A0AA41KB66"/>
<name>A0AA41KB66_9EURY</name>
<dbReference type="EMBL" id="JAHQXE010000001">
    <property type="protein sequence ID" value="MBV0900655.1"/>
    <property type="molecule type" value="Genomic_DNA"/>
</dbReference>